<dbReference type="InterPro" id="IPR008271">
    <property type="entry name" value="Ser/Thr_kinase_AS"/>
</dbReference>
<dbReference type="Gene3D" id="3.40.50.300">
    <property type="entry name" value="P-loop containing nucleotide triphosphate hydrolases"/>
    <property type="match status" value="1"/>
</dbReference>
<dbReference type="InterPro" id="IPR027417">
    <property type="entry name" value="P-loop_NTPase"/>
</dbReference>
<dbReference type="SUPFAM" id="SSF56112">
    <property type="entry name" value="Protein kinase-like (PK-like)"/>
    <property type="match status" value="1"/>
</dbReference>
<dbReference type="Pfam" id="PF13191">
    <property type="entry name" value="AAA_16"/>
    <property type="match status" value="1"/>
</dbReference>
<sequence>MNPHTGKVRSTDTQAESSTTQRHLPIGVADELEAMGLFDAEEIGRGGFGVVYRCAQRALDRIVAVKVLSSEIDDESRERFLREEHAMGRLSGHPNIVDILQVDVTASGLPFIVMPYAAHGSLERLVREHGPLTWADTLRVGVKLAGAIESAHRVHVLHRDVKPANVLLSRYGEPQLTDFGIARIPGGFRTSTSMITGSPAFTAPEVLKGEEPTERSDVYGLGATLFALLTGHAAFERRSGEKIVAQFLRITTQPIPDLREQDIPADVADVIERAMSPDPADRPASAYELGELLRSVQQAHDQLPDEMALLDAGLDAEDTGNGTNPGASAANPSLRTRSMVSGPRGTLSLRPPGEATPVASPTLPPTPTTKFRPPTPSREPVPRPRLLEVLRAGGRRRLAVIHGPAGFGKSTVAAQWRGELADRGVAVAWIGIDHDDDNEVWFLAHLVQAIRRVCPDIGTGLEQVLEERPPEAVSYAISTLIDEIHASARAVVVVVEDWHRVSDAGAHRAMDALLDNGCHHLRFVVTTREQAGLPLSRMRVRDELVEIDCNALRLTVPETREILVSHNGFGLTDDQVERIHAAADGWPAAIQLVSLALRGSGNGPADPERLIGQLSGGNQTIREYLSENVLDTLEPRLLEFLMSISVTEKVNGPLAAALSGEADAEQLLEQAEQRELFISRVAYDPEWFRIQPLFAEQLRARLERVHPGNLKSQHRKASRWYAEHQLLRKSVDHALQATDLKLALDLVESGGMDLIDTSKLATLLGTVSKLPVQQVASRSKLLMALARANINLQQSGAARTALGRLSSMLARSEPTDADAIRQRCQAAVLAAADQVARDRTDGVLERLSDCLQLADELPAWTVSTAANLVSFVRLCDFDFDGARGMQEWAAQYHARSKDPLGIVFGLLGQGAAAYEQLDIETATGCFEQAWQIARERSGPRSHAVRVAAALLGEVTYRRGDLDVAERLLDQSHQLVARVGPVDFMVTTFVVGARVKAVRGDLETAAARLDEGARIAADRKLSRLGAHIRAERLRLGLPLDAFPTMNDPVLRSMRHATGTTALAAEAEELAAIRALLSRHHRGYDAYIGDDLAPLGADDSAVKRARALHGRMVEQHRPRAELDTALLLSECLSAAGWTGEAIGTLTPAVIRCAELRWTRPLLDAGPGVLAILRTLRDELPFGTGQPDGPQIPRNFLVNLLA</sequence>
<dbReference type="SMART" id="SM00220">
    <property type="entry name" value="S_TKc"/>
    <property type="match status" value="1"/>
</dbReference>
<name>A0A9X2E2V5_9NOCA</name>
<protein>
    <recommendedName>
        <fullName evidence="1">non-specific serine/threonine protein kinase</fullName>
        <ecNumber evidence="1">2.7.11.1</ecNumber>
    </recommendedName>
</protein>
<dbReference type="InterPro" id="IPR011009">
    <property type="entry name" value="Kinase-like_dom_sf"/>
</dbReference>
<dbReference type="RefSeq" id="WP_251909589.1">
    <property type="nucleotide sequence ID" value="NZ_JAMRXG010000002.1"/>
</dbReference>
<dbReference type="PIRSF" id="PIRSF000574">
    <property type="entry name" value="Ser/Thr_PK_PknK_prd"/>
    <property type="match status" value="1"/>
</dbReference>
<gene>
    <name evidence="10" type="ORF">NDR86_04025</name>
</gene>
<dbReference type="SUPFAM" id="SSF52540">
    <property type="entry name" value="P-loop containing nucleoside triphosphate hydrolases"/>
    <property type="match status" value="1"/>
</dbReference>
<evidence type="ECO:0000256" key="7">
    <source>
        <dbReference type="PROSITE-ProRule" id="PRU10141"/>
    </source>
</evidence>
<dbReference type="AlphaFoldDB" id="A0A9X2E2V5"/>
<dbReference type="GO" id="GO:0004674">
    <property type="term" value="F:protein serine/threonine kinase activity"/>
    <property type="evidence" value="ECO:0007669"/>
    <property type="project" value="UniProtKB-KW"/>
</dbReference>
<feature type="region of interest" description="Disordered" evidence="8">
    <location>
        <begin position="315"/>
        <end position="382"/>
    </location>
</feature>
<comment type="caution">
    <text evidence="10">The sequence shown here is derived from an EMBL/GenBank/DDBJ whole genome shotgun (WGS) entry which is preliminary data.</text>
</comment>
<evidence type="ECO:0000313" key="10">
    <source>
        <dbReference type="EMBL" id="MCM6772641.1"/>
    </source>
</evidence>
<dbReference type="EMBL" id="JAMRXG010000002">
    <property type="protein sequence ID" value="MCM6772641.1"/>
    <property type="molecule type" value="Genomic_DNA"/>
</dbReference>
<dbReference type="Gene3D" id="1.25.40.10">
    <property type="entry name" value="Tetratricopeptide repeat domain"/>
    <property type="match status" value="1"/>
</dbReference>
<dbReference type="PROSITE" id="PS00107">
    <property type="entry name" value="PROTEIN_KINASE_ATP"/>
    <property type="match status" value="1"/>
</dbReference>
<keyword evidence="2" id="KW-0723">Serine/threonine-protein kinase</keyword>
<dbReference type="PANTHER" id="PTHR43289:SF6">
    <property type="entry name" value="SERINE_THREONINE-PROTEIN KINASE NEKL-3"/>
    <property type="match status" value="1"/>
</dbReference>
<dbReference type="InterPro" id="IPR017441">
    <property type="entry name" value="Protein_kinase_ATP_BS"/>
</dbReference>
<dbReference type="Pfam" id="PF25873">
    <property type="entry name" value="WHD_MalT"/>
    <property type="match status" value="1"/>
</dbReference>
<dbReference type="InterPro" id="IPR041664">
    <property type="entry name" value="AAA_16"/>
</dbReference>
<dbReference type="InterPro" id="IPR011990">
    <property type="entry name" value="TPR-like_helical_dom_sf"/>
</dbReference>
<feature type="binding site" evidence="7">
    <location>
        <position position="66"/>
    </location>
    <ligand>
        <name>ATP</name>
        <dbReference type="ChEBI" id="CHEBI:30616"/>
    </ligand>
</feature>
<dbReference type="Proteomes" id="UP001139157">
    <property type="component" value="Unassembled WGS sequence"/>
</dbReference>
<feature type="compositionally biased region" description="Polar residues" evidence="8">
    <location>
        <begin position="11"/>
        <end position="22"/>
    </location>
</feature>
<dbReference type="EC" id="2.7.11.1" evidence="1"/>
<evidence type="ECO:0000256" key="5">
    <source>
        <dbReference type="ARBA" id="ARBA00022777"/>
    </source>
</evidence>
<dbReference type="PROSITE" id="PS50011">
    <property type="entry name" value="PROTEIN_KINASE_DOM"/>
    <property type="match status" value="1"/>
</dbReference>
<proteinExistence type="predicted"/>
<dbReference type="GO" id="GO:0005524">
    <property type="term" value="F:ATP binding"/>
    <property type="evidence" value="ECO:0007669"/>
    <property type="project" value="UniProtKB-UniRule"/>
</dbReference>
<dbReference type="Pfam" id="PF00069">
    <property type="entry name" value="Pkinase"/>
    <property type="match status" value="1"/>
</dbReference>
<evidence type="ECO:0000313" key="11">
    <source>
        <dbReference type="Proteomes" id="UP001139157"/>
    </source>
</evidence>
<dbReference type="PANTHER" id="PTHR43289">
    <property type="entry name" value="MITOGEN-ACTIVATED PROTEIN KINASE KINASE KINASE 20-RELATED"/>
    <property type="match status" value="1"/>
</dbReference>
<keyword evidence="4 7" id="KW-0547">Nucleotide-binding</keyword>
<dbReference type="Pfam" id="PF17874">
    <property type="entry name" value="TPR_MalT"/>
    <property type="match status" value="1"/>
</dbReference>
<accession>A0A9X2E2V5</accession>
<evidence type="ECO:0000256" key="3">
    <source>
        <dbReference type="ARBA" id="ARBA00022679"/>
    </source>
</evidence>
<reference evidence="10" key="1">
    <citation type="submission" date="2022-06" db="EMBL/GenBank/DDBJ databases">
        <title>Novel species in genus nocardia.</title>
        <authorList>
            <person name="Li F."/>
        </authorList>
    </citation>
    <scope>NUCLEOTIDE SEQUENCE</scope>
    <source>
        <strain evidence="10">CDC141</strain>
    </source>
</reference>
<evidence type="ECO:0000259" key="9">
    <source>
        <dbReference type="PROSITE" id="PS50011"/>
    </source>
</evidence>
<feature type="domain" description="Protein kinase" evidence="9">
    <location>
        <begin position="37"/>
        <end position="303"/>
    </location>
</feature>
<dbReference type="SUPFAM" id="SSF48452">
    <property type="entry name" value="TPR-like"/>
    <property type="match status" value="1"/>
</dbReference>
<dbReference type="InterPro" id="IPR041617">
    <property type="entry name" value="TPR_MalT"/>
</dbReference>
<evidence type="ECO:0000256" key="8">
    <source>
        <dbReference type="SAM" id="MobiDB-lite"/>
    </source>
</evidence>
<dbReference type="CDD" id="cd14014">
    <property type="entry name" value="STKc_PknB_like"/>
    <property type="match status" value="1"/>
</dbReference>
<keyword evidence="6 7" id="KW-0067">ATP-binding</keyword>
<keyword evidence="5 10" id="KW-0418">Kinase</keyword>
<feature type="compositionally biased region" description="Pro residues" evidence="8">
    <location>
        <begin position="362"/>
        <end position="379"/>
    </location>
</feature>
<organism evidence="10 11">
    <name type="scientific">Nocardia pulmonis</name>
    <dbReference type="NCBI Taxonomy" id="2951408"/>
    <lineage>
        <taxon>Bacteria</taxon>
        <taxon>Bacillati</taxon>
        <taxon>Actinomycetota</taxon>
        <taxon>Actinomycetes</taxon>
        <taxon>Mycobacteriales</taxon>
        <taxon>Nocardiaceae</taxon>
        <taxon>Nocardia</taxon>
    </lineage>
</organism>
<evidence type="ECO:0000256" key="2">
    <source>
        <dbReference type="ARBA" id="ARBA00022527"/>
    </source>
</evidence>
<dbReference type="InterPro" id="IPR000719">
    <property type="entry name" value="Prot_kinase_dom"/>
</dbReference>
<feature type="region of interest" description="Disordered" evidence="8">
    <location>
        <begin position="1"/>
        <end position="25"/>
    </location>
</feature>
<dbReference type="InterPro" id="IPR059106">
    <property type="entry name" value="WHD_MalT"/>
</dbReference>
<evidence type="ECO:0000256" key="4">
    <source>
        <dbReference type="ARBA" id="ARBA00022741"/>
    </source>
</evidence>
<feature type="compositionally biased region" description="Polar residues" evidence="8">
    <location>
        <begin position="320"/>
        <end position="339"/>
    </location>
</feature>
<keyword evidence="3" id="KW-0808">Transferase</keyword>
<dbReference type="Gene3D" id="1.10.510.10">
    <property type="entry name" value="Transferase(Phosphotransferase) domain 1"/>
    <property type="match status" value="1"/>
</dbReference>
<dbReference type="PROSITE" id="PS00108">
    <property type="entry name" value="PROTEIN_KINASE_ST"/>
    <property type="match status" value="1"/>
</dbReference>
<dbReference type="InterPro" id="IPR016236">
    <property type="entry name" value="Ser/Thr_kinase_PknK_prd"/>
</dbReference>
<keyword evidence="11" id="KW-1185">Reference proteome</keyword>
<evidence type="ECO:0000256" key="1">
    <source>
        <dbReference type="ARBA" id="ARBA00012513"/>
    </source>
</evidence>
<evidence type="ECO:0000256" key="6">
    <source>
        <dbReference type="ARBA" id="ARBA00022840"/>
    </source>
</evidence>